<organism evidence="2 3">
    <name type="scientific">Leucocoprinus birnbaumii</name>
    <dbReference type="NCBI Taxonomy" id="56174"/>
    <lineage>
        <taxon>Eukaryota</taxon>
        <taxon>Fungi</taxon>
        <taxon>Dikarya</taxon>
        <taxon>Basidiomycota</taxon>
        <taxon>Agaricomycotina</taxon>
        <taxon>Agaricomycetes</taxon>
        <taxon>Agaricomycetidae</taxon>
        <taxon>Agaricales</taxon>
        <taxon>Agaricineae</taxon>
        <taxon>Agaricaceae</taxon>
        <taxon>Leucocoprinus</taxon>
    </lineage>
</organism>
<evidence type="ECO:0000313" key="3">
    <source>
        <dbReference type="Proteomes" id="UP001213000"/>
    </source>
</evidence>
<sequence>MNVTVDDNAVDPSTGNGILYFSQSQWQLLDDSVLSHPDDTDWYDDTVHYTQSRSPATEQSPGGRAQFSFNGTDVYIYGVRWRYLYQNMTLSVDGVVVDSFFSIPDTISLQVEDHVLFMQAHFPPGPHTIVVENVGVDDGGISDGSVLALDRIIYTTGDGRSHKTLPTGAIIGIVVGAVGFMVIAVICVLYRKKISFTRGFSRAPRIGVLRYTNVRSSTDESHEYKPLDP</sequence>
<keyword evidence="1" id="KW-1133">Transmembrane helix</keyword>
<protein>
    <recommendedName>
        <fullName evidence="4">Transmembrane protein</fullName>
    </recommendedName>
</protein>
<feature type="transmembrane region" description="Helical" evidence="1">
    <location>
        <begin position="169"/>
        <end position="190"/>
    </location>
</feature>
<accession>A0AAD5VQC2</accession>
<dbReference type="AlphaFoldDB" id="A0AAD5VQC2"/>
<dbReference type="EMBL" id="JANIEX010000532">
    <property type="protein sequence ID" value="KAJ3565873.1"/>
    <property type="molecule type" value="Genomic_DNA"/>
</dbReference>
<evidence type="ECO:0000256" key="1">
    <source>
        <dbReference type="SAM" id="Phobius"/>
    </source>
</evidence>
<keyword evidence="1" id="KW-0472">Membrane</keyword>
<dbReference type="Gene3D" id="2.60.120.260">
    <property type="entry name" value="Galactose-binding domain-like"/>
    <property type="match status" value="1"/>
</dbReference>
<name>A0AAD5VQC2_9AGAR</name>
<comment type="caution">
    <text evidence="2">The sequence shown here is derived from an EMBL/GenBank/DDBJ whole genome shotgun (WGS) entry which is preliminary data.</text>
</comment>
<gene>
    <name evidence="2" type="ORF">NP233_g7363</name>
</gene>
<keyword evidence="3" id="KW-1185">Reference proteome</keyword>
<proteinExistence type="predicted"/>
<evidence type="ECO:0000313" key="2">
    <source>
        <dbReference type="EMBL" id="KAJ3565873.1"/>
    </source>
</evidence>
<dbReference type="Proteomes" id="UP001213000">
    <property type="component" value="Unassembled WGS sequence"/>
</dbReference>
<evidence type="ECO:0008006" key="4">
    <source>
        <dbReference type="Google" id="ProtNLM"/>
    </source>
</evidence>
<keyword evidence="1" id="KW-0812">Transmembrane</keyword>
<reference evidence="2" key="1">
    <citation type="submission" date="2022-07" db="EMBL/GenBank/DDBJ databases">
        <title>Genome Sequence of Leucocoprinus birnbaumii.</title>
        <authorList>
            <person name="Buettner E."/>
        </authorList>
    </citation>
    <scope>NUCLEOTIDE SEQUENCE</scope>
    <source>
        <strain evidence="2">VT141</strain>
    </source>
</reference>